<proteinExistence type="predicted"/>
<organism evidence="1 2">
    <name type="scientific">Thanatephorus cucumeris (strain AG1-IA)</name>
    <name type="common">Rice sheath blight fungus</name>
    <name type="synonym">Rhizoctonia solani</name>
    <dbReference type="NCBI Taxonomy" id="983506"/>
    <lineage>
        <taxon>Eukaryota</taxon>
        <taxon>Fungi</taxon>
        <taxon>Dikarya</taxon>
        <taxon>Basidiomycota</taxon>
        <taxon>Agaricomycotina</taxon>
        <taxon>Agaricomycetes</taxon>
        <taxon>Cantharellales</taxon>
        <taxon>Ceratobasidiaceae</taxon>
        <taxon>Rhizoctonia</taxon>
        <taxon>Rhizoctonia solani AG-1</taxon>
    </lineage>
</organism>
<accession>L8WR04</accession>
<dbReference type="EMBL" id="AFRT01001892">
    <property type="protein sequence ID" value="ELU39183.1"/>
    <property type="molecule type" value="Genomic_DNA"/>
</dbReference>
<evidence type="ECO:0000313" key="2">
    <source>
        <dbReference type="Proteomes" id="UP000011668"/>
    </source>
</evidence>
<dbReference type="Proteomes" id="UP000011668">
    <property type="component" value="Unassembled WGS sequence"/>
</dbReference>
<reference evidence="1 2" key="1">
    <citation type="journal article" date="2013" name="Nat. Commun.">
        <title>The evolution and pathogenic mechanisms of the rice sheath blight pathogen.</title>
        <authorList>
            <person name="Zheng A."/>
            <person name="Lin R."/>
            <person name="Xu L."/>
            <person name="Qin P."/>
            <person name="Tang C."/>
            <person name="Ai P."/>
            <person name="Zhang D."/>
            <person name="Liu Y."/>
            <person name="Sun Z."/>
            <person name="Feng H."/>
            <person name="Wang Y."/>
            <person name="Chen Y."/>
            <person name="Liang X."/>
            <person name="Fu R."/>
            <person name="Li Q."/>
            <person name="Zhang J."/>
            <person name="Yu X."/>
            <person name="Xie Z."/>
            <person name="Ding L."/>
            <person name="Guan P."/>
            <person name="Tang J."/>
            <person name="Liang Y."/>
            <person name="Wang S."/>
            <person name="Deng Q."/>
            <person name="Li S."/>
            <person name="Zhu J."/>
            <person name="Wang L."/>
            <person name="Liu H."/>
            <person name="Li P."/>
        </authorList>
    </citation>
    <scope>NUCLEOTIDE SEQUENCE [LARGE SCALE GENOMIC DNA]</scope>
    <source>
        <strain evidence="2">AG-1 IA</strain>
    </source>
</reference>
<name>L8WR04_THACA</name>
<gene>
    <name evidence="1" type="ORF">AG1IA_06784</name>
</gene>
<sequence>MAYRGQGFNLSLRRNEENLNDPQVEFCDGVPGGRKIYTWPLRPVT</sequence>
<dbReference type="HOGENOM" id="CLU_3207926_0_0_1"/>
<evidence type="ECO:0000313" key="1">
    <source>
        <dbReference type="EMBL" id="ELU39183.1"/>
    </source>
</evidence>
<dbReference type="AlphaFoldDB" id="L8WR04"/>
<comment type="caution">
    <text evidence="1">The sequence shown here is derived from an EMBL/GenBank/DDBJ whole genome shotgun (WGS) entry which is preliminary data.</text>
</comment>
<protein>
    <submittedName>
        <fullName evidence="1">Uncharacterized protein</fullName>
    </submittedName>
</protein>
<keyword evidence="2" id="KW-1185">Reference proteome</keyword>